<protein>
    <submittedName>
        <fullName evidence="2">Uncharacterized protein</fullName>
    </submittedName>
</protein>
<feature type="region of interest" description="Disordered" evidence="1">
    <location>
        <begin position="1"/>
        <end position="52"/>
    </location>
</feature>
<feature type="compositionally biased region" description="Basic and acidic residues" evidence="1">
    <location>
        <begin position="207"/>
        <end position="216"/>
    </location>
</feature>
<evidence type="ECO:0000313" key="2">
    <source>
        <dbReference type="EMBL" id="GAQ78328.1"/>
    </source>
</evidence>
<name>A0A1Y1HR81_KLENI</name>
<sequence length="247" mass="25836">MSTQVMKRVTSAEGPLLSKGRLPLRPGGSPAAPQARNASGAASEGSVTEAAGARLKETAQDVNVNSSRSGEALELPGGIKLNFHFQNGPSQRPWLYITGVGTAMGALGTYVGYKAGKAAGMLWGPVEAVGEKYAAGKEKVKSKTEAWKERFKQAPAQRDQGEPEGVNGVQAPSVTINGGKTQVEAKGGGQKAQARNVPRSGFATDTRGPESGDKESGSSWKAAARAAVAEKKKHFEKFLERKDGESQ</sequence>
<evidence type="ECO:0000313" key="3">
    <source>
        <dbReference type="Proteomes" id="UP000054558"/>
    </source>
</evidence>
<gene>
    <name evidence="2" type="ORF">KFL_000110250</name>
</gene>
<dbReference type="AlphaFoldDB" id="A0A1Y1HR81"/>
<feature type="compositionally biased region" description="Polar residues" evidence="1">
    <location>
        <begin position="170"/>
        <end position="180"/>
    </location>
</feature>
<evidence type="ECO:0000256" key="1">
    <source>
        <dbReference type="SAM" id="MobiDB-lite"/>
    </source>
</evidence>
<keyword evidence="3" id="KW-1185">Reference proteome</keyword>
<feature type="region of interest" description="Disordered" evidence="1">
    <location>
        <begin position="153"/>
        <end position="231"/>
    </location>
</feature>
<dbReference type="EMBL" id="DF236960">
    <property type="protein sequence ID" value="GAQ78328.1"/>
    <property type="molecule type" value="Genomic_DNA"/>
</dbReference>
<reference evidence="2 3" key="1">
    <citation type="journal article" date="2014" name="Nat. Commun.">
        <title>Klebsormidium flaccidum genome reveals primary factors for plant terrestrial adaptation.</title>
        <authorList>
            <person name="Hori K."/>
            <person name="Maruyama F."/>
            <person name="Fujisawa T."/>
            <person name="Togashi T."/>
            <person name="Yamamoto N."/>
            <person name="Seo M."/>
            <person name="Sato S."/>
            <person name="Yamada T."/>
            <person name="Mori H."/>
            <person name="Tajima N."/>
            <person name="Moriyama T."/>
            <person name="Ikeuchi M."/>
            <person name="Watanabe M."/>
            <person name="Wada H."/>
            <person name="Kobayashi K."/>
            <person name="Saito M."/>
            <person name="Masuda T."/>
            <person name="Sasaki-Sekimoto Y."/>
            <person name="Mashiguchi K."/>
            <person name="Awai K."/>
            <person name="Shimojima M."/>
            <person name="Masuda S."/>
            <person name="Iwai M."/>
            <person name="Nobusawa T."/>
            <person name="Narise T."/>
            <person name="Kondo S."/>
            <person name="Saito H."/>
            <person name="Sato R."/>
            <person name="Murakawa M."/>
            <person name="Ihara Y."/>
            <person name="Oshima-Yamada Y."/>
            <person name="Ohtaka K."/>
            <person name="Satoh M."/>
            <person name="Sonobe K."/>
            <person name="Ishii M."/>
            <person name="Ohtani R."/>
            <person name="Kanamori-Sato M."/>
            <person name="Honoki R."/>
            <person name="Miyazaki D."/>
            <person name="Mochizuki H."/>
            <person name="Umetsu J."/>
            <person name="Higashi K."/>
            <person name="Shibata D."/>
            <person name="Kamiya Y."/>
            <person name="Sato N."/>
            <person name="Nakamura Y."/>
            <person name="Tabata S."/>
            <person name="Ida S."/>
            <person name="Kurokawa K."/>
            <person name="Ohta H."/>
        </authorList>
    </citation>
    <scope>NUCLEOTIDE SEQUENCE [LARGE SCALE GENOMIC DNA]</scope>
    <source>
        <strain evidence="2 3">NIES-2285</strain>
    </source>
</reference>
<accession>A0A1Y1HR81</accession>
<proteinExistence type="predicted"/>
<organism evidence="2 3">
    <name type="scientific">Klebsormidium nitens</name>
    <name type="common">Green alga</name>
    <name type="synonym">Ulothrix nitens</name>
    <dbReference type="NCBI Taxonomy" id="105231"/>
    <lineage>
        <taxon>Eukaryota</taxon>
        <taxon>Viridiplantae</taxon>
        <taxon>Streptophyta</taxon>
        <taxon>Klebsormidiophyceae</taxon>
        <taxon>Klebsormidiales</taxon>
        <taxon>Klebsormidiaceae</taxon>
        <taxon>Klebsormidium</taxon>
    </lineage>
</organism>
<dbReference type="Proteomes" id="UP000054558">
    <property type="component" value="Unassembled WGS sequence"/>
</dbReference>